<feature type="transmembrane region" description="Helical" evidence="1">
    <location>
        <begin position="108"/>
        <end position="129"/>
    </location>
</feature>
<accession>A0ABM4LF26</accession>
<evidence type="ECO:0000313" key="3">
    <source>
        <dbReference type="RefSeq" id="XP_070439047.1"/>
    </source>
</evidence>
<protein>
    <submittedName>
        <fullName evidence="3">Transmembrane protein 212</fullName>
    </submittedName>
</protein>
<proteinExistence type="predicted"/>
<feature type="transmembrane region" description="Helical" evidence="1">
    <location>
        <begin position="141"/>
        <end position="159"/>
    </location>
</feature>
<feature type="transmembrane region" description="Helical" evidence="1">
    <location>
        <begin position="211"/>
        <end position="235"/>
    </location>
</feature>
<evidence type="ECO:0000256" key="1">
    <source>
        <dbReference type="SAM" id="Phobius"/>
    </source>
</evidence>
<dbReference type="RefSeq" id="XP_070439047.1">
    <property type="nucleotide sequence ID" value="XM_070582946.1"/>
</dbReference>
<name>A0ABM4LF26_EQUPR</name>
<reference evidence="3" key="1">
    <citation type="submission" date="2025-08" db="UniProtKB">
        <authorList>
            <consortium name="RefSeq"/>
        </authorList>
    </citation>
    <scope>IDENTIFICATION</scope>
    <source>
        <tissue evidence="3">Blood</tissue>
    </source>
</reference>
<dbReference type="Proteomes" id="UP001652662">
    <property type="component" value="Chromosome 18"/>
</dbReference>
<keyword evidence="1" id="KW-1133">Transmembrane helix</keyword>
<keyword evidence="1" id="KW-0472">Membrane</keyword>
<organism evidence="2 3">
    <name type="scientific">Equus przewalskii</name>
    <name type="common">Przewalski's horse</name>
    <name type="synonym">Equus caballus przewalskii</name>
    <dbReference type="NCBI Taxonomy" id="9798"/>
    <lineage>
        <taxon>Eukaryota</taxon>
        <taxon>Metazoa</taxon>
        <taxon>Chordata</taxon>
        <taxon>Craniata</taxon>
        <taxon>Vertebrata</taxon>
        <taxon>Euteleostomi</taxon>
        <taxon>Mammalia</taxon>
        <taxon>Eutheria</taxon>
        <taxon>Laurasiatheria</taxon>
        <taxon>Perissodactyla</taxon>
        <taxon>Equidae</taxon>
        <taxon>Equus</taxon>
    </lineage>
</organism>
<evidence type="ECO:0000313" key="2">
    <source>
        <dbReference type="Proteomes" id="UP001652662"/>
    </source>
</evidence>
<keyword evidence="1 3" id="KW-0812">Transmembrane</keyword>
<dbReference type="GeneID" id="103546364"/>
<gene>
    <name evidence="3" type="primary">TMEM212</name>
</gene>
<keyword evidence="2" id="KW-1185">Reference proteome</keyword>
<feature type="transmembrane region" description="Helical" evidence="1">
    <location>
        <begin position="69"/>
        <end position="96"/>
    </location>
</feature>
<sequence length="267" mass="30524">MNTNCFKSWHHERIKKEHIRAFSQRRKFLLDSHEEKGVNIEQENYSDGFRKRLYFQDRGFKSQRKIRSLYPAAGWILVPLGALSVFSGVIAFFPVFSYKLWFTGWSVWIAYLIRNAALAVTTSKLLLLAHKQRTQRYLWEASFTFVILSIMGCPLHFAVALESALLGPYCFYSFSGIAGTNYLGYAVAFPFPYAKFPSVCVDPPHYEDYHLMLQAFNLCLSFVMLCVSLTALFNLSARLIKNGHINVSFQKGGVSSCSILNAKSLVY</sequence>